<organism evidence="16">
    <name type="scientific">viral metagenome</name>
    <dbReference type="NCBI Taxonomy" id="1070528"/>
    <lineage>
        <taxon>unclassified sequences</taxon>
        <taxon>metagenomes</taxon>
        <taxon>organismal metagenomes</taxon>
    </lineage>
</organism>
<dbReference type="InterPro" id="IPR007646">
    <property type="entry name" value="RNA_pol_Rpb2_4"/>
</dbReference>
<keyword evidence="8" id="KW-0804">Transcription</keyword>
<dbReference type="Pfam" id="PF04567">
    <property type="entry name" value="RNA_pol_Rpb2_5"/>
    <property type="match status" value="1"/>
</dbReference>
<dbReference type="GO" id="GO:0032549">
    <property type="term" value="F:ribonucleoside binding"/>
    <property type="evidence" value="ECO:0007669"/>
    <property type="project" value="InterPro"/>
</dbReference>
<dbReference type="InterPro" id="IPR007120">
    <property type="entry name" value="DNA-dir_RNAP_su2_dom"/>
</dbReference>
<dbReference type="Pfam" id="PF00562">
    <property type="entry name" value="RNA_pol_Rpb2_6"/>
    <property type="match status" value="1"/>
</dbReference>
<dbReference type="EC" id="2.7.7.6" evidence="2"/>
<dbReference type="InterPro" id="IPR007645">
    <property type="entry name" value="RNA_pol_Rpb2_3"/>
</dbReference>
<dbReference type="InterPro" id="IPR037034">
    <property type="entry name" value="RNA_pol_Rpb2_2_sf"/>
</dbReference>
<keyword evidence="5" id="KW-0548">Nucleotidyltransferase</keyword>
<evidence type="ECO:0000259" key="14">
    <source>
        <dbReference type="Pfam" id="PF04566"/>
    </source>
</evidence>
<dbReference type="InterPro" id="IPR007647">
    <property type="entry name" value="RNA_pol_Rpb2_5"/>
</dbReference>
<evidence type="ECO:0000259" key="11">
    <source>
        <dbReference type="Pfam" id="PF04561"/>
    </source>
</evidence>
<feature type="domain" description="DNA-directed RNA polymerase subunit 2 hybrid-binding" evidence="9">
    <location>
        <begin position="778"/>
        <end position="1145"/>
    </location>
</feature>
<dbReference type="Pfam" id="PF04566">
    <property type="entry name" value="RNA_pol_Rpb2_4"/>
    <property type="match status" value="1"/>
</dbReference>
<reference evidence="16" key="1">
    <citation type="journal article" date="2020" name="Nature">
        <title>Giant virus diversity and host interactions through global metagenomics.</title>
        <authorList>
            <person name="Schulz F."/>
            <person name="Roux S."/>
            <person name="Paez-Espino D."/>
            <person name="Jungbluth S."/>
            <person name="Walsh D.A."/>
            <person name="Denef V.J."/>
            <person name="McMahon K.D."/>
            <person name="Konstantinidis K.T."/>
            <person name="Eloe-Fadrosh E.A."/>
            <person name="Kyrpides N.C."/>
            <person name="Woyke T."/>
        </authorList>
    </citation>
    <scope>NUCLEOTIDE SEQUENCE</scope>
    <source>
        <strain evidence="16">GVMAG-M-3300024261-8</strain>
    </source>
</reference>
<keyword evidence="4" id="KW-0808">Transferase</keyword>
<proteinExistence type="inferred from homology"/>
<evidence type="ECO:0000256" key="2">
    <source>
        <dbReference type="ARBA" id="ARBA00012418"/>
    </source>
</evidence>
<name>A0A6C0IUW1_9ZZZZ</name>
<dbReference type="Pfam" id="PF04561">
    <property type="entry name" value="RNA_pol_Rpb2_2"/>
    <property type="match status" value="1"/>
</dbReference>
<keyword evidence="7" id="KW-0862">Zinc</keyword>
<dbReference type="InterPro" id="IPR015712">
    <property type="entry name" value="DNA-dir_RNA_pol_su2"/>
</dbReference>
<evidence type="ECO:0000259" key="15">
    <source>
        <dbReference type="Pfam" id="PF04567"/>
    </source>
</evidence>
<keyword evidence="3" id="KW-0240">DNA-directed RNA polymerase</keyword>
<dbReference type="Gene3D" id="3.90.1070.20">
    <property type="match status" value="1"/>
</dbReference>
<feature type="domain" description="RNA polymerase Rpb2" evidence="15">
    <location>
        <begin position="716"/>
        <end position="770"/>
    </location>
</feature>
<dbReference type="Gene3D" id="2.40.270.10">
    <property type="entry name" value="DNA-directed RNA polymerase, subunit 2, domain 6"/>
    <property type="match status" value="1"/>
</dbReference>
<dbReference type="AlphaFoldDB" id="A0A6C0IUW1"/>
<evidence type="ECO:0000256" key="4">
    <source>
        <dbReference type="ARBA" id="ARBA00022679"/>
    </source>
</evidence>
<dbReference type="Gene3D" id="3.90.1100.10">
    <property type="match status" value="1"/>
</dbReference>
<evidence type="ECO:0000259" key="9">
    <source>
        <dbReference type="Pfam" id="PF00562"/>
    </source>
</evidence>
<dbReference type="GO" id="GO:0000428">
    <property type="term" value="C:DNA-directed RNA polymerase complex"/>
    <property type="evidence" value="ECO:0007669"/>
    <property type="project" value="UniProtKB-KW"/>
</dbReference>
<feature type="domain" description="RNA polymerase Rpb2" evidence="13">
    <location>
        <begin position="533"/>
        <end position="597"/>
    </location>
</feature>
<evidence type="ECO:0000313" key="16">
    <source>
        <dbReference type="EMBL" id="QHT95607.1"/>
    </source>
</evidence>
<dbReference type="Gene3D" id="2.40.50.150">
    <property type="match status" value="1"/>
</dbReference>
<feature type="domain" description="RNA polymerase beta subunit protrusion" evidence="12">
    <location>
        <begin position="87"/>
        <end position="497"/>
    </location>
</feature>
<dbReference type="PANTHER" id="PTHR20856">
    <property type="entry name" value="DNA-DIRECTED RNA POLYMERASE I SUBUNIT 2"/>
    <property type="match status" value="1"/>
</dbReference>
<dbReference type="Pfam" id="PF04563">
    <property type="entry name" value="RNA_pol_Rpb2_1"/>
    <property type="match status" value="1"/>
</dbReference>
<dbReference type="GO" id="GO:0003677">
    <property type="term" value="F:DNA binding"/>
    <property type="evidence" value="ECO:0007669"/>
    <property type="project" value="InterPro"/>
</dbReference>
<evidence type="ECO:0000256" key="1">
    <source>
        <dbReference type="ARBA" id="ARBA00006835"/>
    </source>
</evidence>
<dbReference type="InterPro" id="IPR007121">
    <property type="entry name" value="RNA_pol_bsu_CS"/>
</dbReference>
<feature type="domain" description="RNA polymerase Rpb2" evidence="11">
    <location>
        <begin position="256"/>
        <end position="448"/>
    </location>
</feature>
<dbReference type="InterPro" id="IPR037033">
    <property type="entry name" value="DNA-dir_RNAP_su2_hyb_sf"/>
</dbReference>
<dbReference type="GO" id="GO:0006351">
    <property type="term" value="P:DNA-templated transcription"/>
    <property type="evidence" value="ECO:0007669"/>
    <property type="project" value="InterPro"/>
</dbReference>
<dbReference type="SUPFAM" id="SSF64484">
    <property type="entry name" value="beta and beta-prime subunits of DNA dependent RNA-polymerase"/>
    <property type="match status" value="1"/>
</dbReference>
<comment type="similarity">
    <text evidence="1">Belongs to the RNA polymerase beta chain family.</text>
</comment>
<feature type="domain" description="RNA polymerase Rpb2" evidence="14">
    <location>
        <begin position="634"/>
        <end position="694"/>
    </location>
</feature>
<dbReference type="Pfam" id="PF04565">
    <property type="entry name" value="RNA_pol_Rpb2_3"/>
    <property type="match status" value="1"/>
</dbReference>
<evidence type="ECO:0000256" key="3">
    <source>
        <dbReference type="ARBA" id="ARBA00022478"/>
    </source>
</evidence>
<dbReference type="GO" id="GO:0003899">
    <property type="term" value="F:DNA-directed RNA polymerase activity"/>
    <property type="evidence" value="ECO:0007669"/>
    <property type="project" value="UniProtKB-EC"/>
</dbReference>
<dbReference type="Pfam" id="PF04560">
    <property type="entry name" value="RNA_pol_Rpb2_7"/>
    <property type="match status" value="1"/>
</dbReference>
<dbReference type="InterPro" id="IPR007641">
    <property type="entry name" value="RNA_pol_Rpb2_7"/>
</dbReference>
<dbReference type="InterPro" id="IPR014724">
    <property type="entry name" value="RNA_pol_RPB2_OB-fold"/>
</dbReference>
<dbReference type="EMBL" id="MN740242">
    <property type="protein sequence ID" value="QHT95607.1"/>
    <property type="molecule type" value="Genomic_DNA"/>
</dbReference>
<dbReference type="Gene3D" id="3.90.1800.10">
    <property type="entry name" value="RNA polymerase alpha subunit dimerisation domain"/>
    <property type="match status" value="1"/>
</dbReference>
<keyword evidence="6" id="KW-0479">Metal-binding</keyword>
<feature type="domain" description="RNA polymerase Rpb2" evidence="10">
    <location>
        <begin position="1147"/>
        <end position="1248"/>
    </location>
</feature>
<dbReference type="PROSITE" id="PS01166">
    <property type="entry name" value="RNA_POL_BETA"/>
    <property type="match status" value="1"/>
</dbReference>
<dbReference type="GO" id="GO:0046872">
    <property type="term" value="F:metal ion binding"/>
    <property type="evidence" value="ECO:0007669"/>
    <property type="project" value="UniProtKB-KW"/>
</dbReference>
<evidence type="ECO:0000256" key="7">
    <source>
        <dbReference type="ARBA" id="ARBA00022833"/>
    </source>
</evidence>
<evidence type="ECO:0000256" key="5">
    <source>
        <dbReference type="ARBA" id="ARBA00022695"/>
    </source>
</evidence>
<evidence type="ECO:0000259" key="10">
    <source>
        <dbReference type="Pfam" id="PF04560"/>
    </source>
</evidence>
<dbReference type="Gene3D" id="3.90.1110.10">
    <property type="entry name" value="RNA polymerase Rpb2, domain 2"/>
    <property type="match status" value="1"/>
</dbReference>
<dbReference type="InterPro" id="IPR007642">
    <property type="entry name" value="RNA_pol_Rpb2_2"/>
</dbReference>
<accession>A0A6C0IUW1</accession>
<dbReference type="InterPro" id="IPR007644">
    <property type="entry name" value="RNA_pol_bsu_protrusion"/>
</dbReference>
<evidence type="ECO:0000259" key="12">
    <source>
        <dbReference type="Pfam" id="PF04563"/>
    </source>
</evidence>
<protein>
    <recommendedName>
        <fullName evidence="2">DNA-directed RNA polymerase</fullName>
        <ecNumber evidence="2">2.7.7.6</ecNumber>
    </recommendedName>
</protein>
<evidence type="ECO:0000259" key="13">
    <source>
        <dbReference type="Pfam" id="PF04565"/>
    </source>
</evidence>
<evidence type="ECO:0000256" key="8">
    <source>
        <dbReference type="ARBA" id="ARBA00023163"/>
    </source>
</evidence>
<dbReference type="CDD" id="cd00653">
    <property type="entry name" value="RNA_pol_B_RPB2"/>
    <property type="match status" value="1"/>
</dbReference>
<sequence>MEYKMESAQSGVYSTHFENNQSDMDHMSNMQQAKTPDPLIDYDKINTTNFETDDEIEKRILSHIGNYIEEPFSLIESYFAGKHLECLVRHQTESYNHFINYQIQRTIQMFNPVKIHSENDYVPEKDKYMLDVEVSFENFKLYPPQIHENNGATKTMLPQEAKLRNFTYASSMTIDLNIRYIIRNTDNMENERIVEKKIPKINIGKMPIMLKSSICTLTQNPHIDPRMTGECHMDCGGYFIIKGSEKTVLGQERAAENRIYCFDGKNTTKWSWYAEIKSVPDNKCISPKQIEMMIATKNNGFGNGIYVNIPRVRQPIELFVVFRALGVMSDKDICKYIVLDIENSENTDILRFLQASVIDAKNCMSKEDAILHINSYVAYTPLNMDKEMGARKKHEFTMDVLNNDLFPHCKTLKQKLYLLGYMANKVIRTSQGLLPPDDRDSYANKRIELCGTLLNNLFRNYFNKLVKEMQKHVVREINNGSWKSSEDYENIINSTNIYKIMKSTTIENGINRALSTGDFSIKQSNSSKVGVAQVLNRLTYVSSLSHSRRINTPLEKSGELIAPRKLHNTTWGFLCPAETPEGQSIGVVKNISYMAHITIPTNSSSLYEYIKPYIVSFEDDAFEEIPSIQHAVKVFINGAWIGITDDPLRLYNDMKDKKYRGIINIYTSIIFNYKRLEIRICNDGGRLTRPILKVRDNKALLTKEIVNRLENKELVWNDLITSCVLDESVIEYIDPEEQNFSMIAMKCKDTFTKHTKHEGYFKYTHCEIHPSTIFGVLASCIPFPDHNQAPRNTYQCAMGKQAMGVYATNYDNRMDKTAYVLNYPTRPLVDTRLMNFIHLNNIPSGTQIHVAIMTHTGYNQEDSVLINQASIDRGLFMATIYHTEKDEDKNIIRDEIIRCKPDPSKTRSIKYGNYEKLNNQGFINENERVENRDIIIAKIVPIKENKNDLTKVIKYEDQSKTFRTNEESYVDKNYTNRNGDGYNFAKVRIRALRKPTYGDKFSSRHGQKGTVGNIIPECDMPFTKDGHRPDIIINPHAIPSRMTIGQLKETLLGKVLLEIGMFGDGTSFGNLDVKTIAAELQKLGYESYGNEIMYNGLTGEQLETSIFIGPVFYQRLKHMVADKQHSRSIGPMVNLTRQPAEGRSRDGGFRIGEMERDVMIAHGISKFCRERMFDVSDKYSVFVCKKCGMVASYNDGNANAMYQNADTTIHLCKMCNNHTHFSKVEIPYAYKLMAQELQTINVAPRLITQ</sequence>
<evidence type="ECO:0000256" key="6">
    <source>
        <dbReference type="ARBA" id="ARBA00022723"/>
    </source>
</evidence>